<proteinExistence type="predicted"/>
<protein>
    <recommendedName>
        <fullName evidence="5">ATP-grasp domain-containing protein</fullName>
    </recommendedName>
</protein>
<dbReference type="PROSITE" id="PS50975">
    <property type="entry name" value="ATP_GRASP"/>
    <property type="match status" value="1"/>
</dbReference>
<dbReference type="Proteomes" id="UP000192445">
    <property type="component" value="Chromosome"/>
</dbReference>
<keyword evidence="2 4" id="KW-0547">Nucleotide-binding</keyword>
<dbReference type="InterPro" id="IPR011761">
    <property type="entry name" value="ATP-grasp"/>
</dbReference>
<dbReference type="InterPro" id="IPR040570">
    <property type="entry name" value="LAL_C2"/>
</dbReference>
<dbReference type="Gene3D" id="3.30.470.20">
    <property type="entry name" value="ATP-grasp fold, B domain"/>
    <property type="match status" value="1"/>
</dbReference>
<feature type="domain" description="ATP-grasp" evidence="5">
    <location>
        <begin position="121"/>
        <end position="321"/>
    </location>
</feature>
<evidence type="ECO:0000256" key="2">
    <source>
        <dbReference type="ARBA" id="ARBA00022741"/>
    </source>
</evidence>
<sequence length="426" mass="45237">MEYPVSPRYVVFIDSPWTGAGQDCARFLLEQGITPLILAADPAHLHPSLLHDYAELGVAIHACDVDSADAIVAFCDDLATRGEVVGVTSVYEYYCDMGARVAARLGLAGPAPEAVAICRSKSAMREAMAPVPGLNPLFRVAESPEEAAAAADAIGYPVVVKPLDLTGSLFVRRCENAEDVTAITAEVMGLGEYLGHEVTPKVIVEECVLGAEYSAEIVHGKVLGLTEKIGSEPPLFLEMGHVFPAALPGEQERLLVEKAELAVKAVGITWGPSHVELKLTADGKDARVIEVNGRIAGDRIPEAVRIASGVDMCRLHMTALLGGAPDLTLTADRTAAIHFLMLKSSGHLDAIDGVEEALALDGVREVHLRPGVQAGIDYRANGSNRDRAAWIITEGADRDQALARAHKAGDTLTFTWSPLSETDAEA</sequence>
<gene>
    <name evidence="6" type="ORF">B1H20_34215</name>
</gene>
<evidence type="ECO:0000256" key="1">
    <source>
        <dbReference type="ARBA" id="ARBA00022598"/>
    </source>
</evidence>
<reference evidence="6 7" key="1">
    <citation type="submission" date="2017-03" db="EMBL/GenBank/DDBJ databases">
        <title>Complete Genome Sequence of a natural compounds producer, Streptomyces violaceus S21.</title>
        <authorList>
            <person name="Zhong C."/>
            <person name="Zhao Z."/>
            <person name="Fu J."/>
            <person name="Zong G."/>
            <person name="Qin R."/>
            <person name="Cao G."/>
        </authorList>
    </citation>
    <scope>NUCLEOTIDE SEQUENCE [LARGE SCALE GENOMIC DNA]</scope>
    <source>
        <strain evidence="6 7">S21</strain>
    </source>
</reference>
<evidence type="ECO:0000313" key="6">
    <source>
        <dbReference type="EMBL" id="ARF65924.1"/>
    </source>
</evidence>
<accession>A0A1V0UL85</accession>
<dbReference type="Pfam" id="PF18603">
    <property type="entry name" value="LAL_C2"/>
    <property type="match status" value="1"/>
</dbReference>
<organism evidence="6 7">
    <name type="scientific">Streptomyces violaceoruber</name>
    <dbReference type="NCBI Taxonomy" id="1935"/>
    <lineage>
        <taxon>Bacteria</taxon>
        <taxon>Bacillati</taxon>
        <taxon>Actinomycetota</taxon>
        <taxon>Actinomycetes</taxon>
        <taxon>Kitasatosporales</taxon>
        <taxon>Streptomycetaceae</taxon>
        <taxon>Streptomyces</taxon>
        <taxon>Streptomyces violaceoruber group</taxon>
    </lineage>
</organism>
<name>A0A1V0UL85_STRVN</name>
<keyword evidence="1" id="KW-0436">Ligase</keyword>
<dbReference type="GO" id="GO:0016874">
    <property type="term" value="F:ligase activity"/>
    <property type="evidence" value="ECO:0007669"/>
    <property type="project" value="UniProtKB-KW"/>
</dbReference>
<dbReference type="PANTHER" id="PTHR43585">
    <property type="entry name" value="FUMIPYRROLE BIOSYNTHESIS PROTEIN C"/>
    <property type="match status" value="1"/>
</dbReference>
<dbReference type="InterPro" id="IPR052032">
    <property type="entry name" value="ATP-dep_AA_Ligase"/>
</dbReference>
<dbReference type="SUPFAM" id="SSF56059">
    <property type="entry name" value="Glutathione synthetase ATP-binding domain-like"/>
    <property type="match status" value="1"/>
</dbReference>
<dbReference type="PANTHER" id="PTHR43585:SF2">
    <property type="entry name" value="ATP-GRASP ENZYME FSQD"/>
    <property type="match status" value="1"/>
</dbReference>
<evidence type="ECO:0000313" key="7">
    <source>
        <dbReference type="Proteomes" id="UP000192445"/>
    </source>
</evidence>
<dbReference type="Pfam" id="PF13535">
    <property type="entry name" value="ATP-grasp_4"/>
    <property type="match status" value="1"/>
</dbReference>
<dbReference type="GO" id="GO:0005524">
    <property type="term" value="F:ATP binding"/>
    <property type="evidence" value="ECO:0007669"/>
    <property type="project" value="UniProtKB-UniRule"/>
</dbReference>
<dbReference type="AlphaFoldDB" id="A0A1V0UL85"/>
<evidence type="ECO:0000259" key="5">
    <source>
        <dbReference type="PROSITE" id="PS50975"/>
    </source>
</evidence>
<evidence type="ECO:0000256" key="3">
    <source>
        <dbReference type="ARBA" id="ARBA00022840"/>
    </source>
</evidence>
<evidence type="ECO:0000256" key="4">
    <source>
        <dbReference type="PROSITE-ProRule" id="PRU00409"/>
    </source>
</evidence>
<dbReference type="KEGG" id="svu:B1H20_34215"/>
<dbReference type="GO" id="GO:0046872">
    <property type="term" value="F:metal ion binding"/>
    <property type="evidence" value="ECO:0007669"/>
    <property type="project" value="InterPro"/>
</dbReference>
<dbReference type="EMBL" id="CP020570">
    <property type="protein sequence ID" value="ARF65924.1"/>
    <property type="molecule type" value="Genomic_DNA"/>
</dbReference>
<dbReference type="STRING" id="1935.B1H20_34215"/>
<keyword evidence="3 4" id="KW-0067">ATP-binding</keyword>